<dbReference type="PANTHER" id="PTHR32487:SF0">
    <property type="entry name" value="3-OXO-DELTA(4,5)-STEROID 5-BETA-REDUCTASE"/>
    <property type="match status" value="1"/>
</dbReference>
<dbReference type="Proteomes" id="UP000216225">
    <property type="component" value="Unassembled WGS sequence"/>
</dbReference>
<dbReference type="EMBL" id="NKDB02000002">
    <property type="protein sequence ID" value="RKJ97337.1"/>
    <property type="molecule type" value="Genomic_DNA"/>
</dbReference>
<dbReference type="SUPFAM" id="SSF51735">
    <property type="entry name" value="NAD(P)-binding Rossmann-fold domains"/>
    <property type="match status" value="1"/>
</dbReference>
<comment type="caution">
    <text evidence="2">The sequence shown here is derived from an EMBL/GenBank/DDBJ whole genome shotgun (WGS) entry which is preliminary data.</text>
</comment>
<sequence length="375" mass="40963">MSTALIVGATGVVGQACLRHFASLPGWNAIGVARRAIAPPPGAQALQLDLQDGAACAAALGARDDITHVVYAAVYEQPGGLVGGWRDQEQMRINLAMLRNVVEPLDRPGGALRHVTIMQGGKAYGVHIHPQIAVPARERWPRDAHENFYWLQEDFLRERQARSGAWHFTILRPRIVFGDALGSHMNPIPAIGVYAWLRHEQGLPLAYPGGPPRVNQAIDADLIAQACAWAAESPNARNETFNLDNGDVFVWQNVWPAIAGALGMPVGAPEPQSLAALLPAQQPAWERIVDKYRLAAPRDLAAFIGQGAAYADFQMNHGREGPLAPVIMSSVKIRQAGFHACMDTEDMFRKWFGRLQERRLLPPSAQARTDRGMAE</sequence>
<evidence type="ECO:0000259" key="1">
    <source>
        <dbReference type="Pfam" id="PF22917"/>
    </source>
</evidence>
<dbReference type="PANTHER" id="PTHR32487">
    <property type="entry name" value="3-OXO-DELTA(4,5)-STEROID 5-BETA-REDUCTASE"/>
    <property type="match status" value="1"/>
</dbReference>
<dbReference type="InterPro" id="IPR055222">
    <property type="entry name" value="PRISE-like_Rossmann-fold"/>
</dbReference>
<feature type="domain" description="PRISE-like Rossmann-fold" evidence="1">
    <location>
        <begin position="86"/>
        <end position="308"/>
    </location>
</feature>
<dbReference type="Gene3D" id="3.40.50.720">
    <property type="entry name" value="NAD(P)-binding Rossmann-like Domain"/>
    <property type="match status" value="1"/>
</dbReference>
<dbReference type="RefSeq" id="WP_094438830.1">
    <property type="nucleotide sequence ID" value="NZ_NKDB02000002.1"/>
</dbReference>
<proteinExistence type="predicted"/>
<accession>A0A420KDQ6</accession>
<protein>
    <submittedName>
        <fullName evidence="2">SDR family oxidoreductase</fullName>
    </submittedName>
</protein>
<dbReference type="Pfam" id="PF22917">
    <property type="entry name" value="PRISE"/>
    <property type="match status" value="1"/>
</dbReference>
<dbReference type="InterPro" id="IPR036291">
    <property type="entry name" value="NAD(P)-bd_dom_sf"/>
</dbReference>
<evidence type="ECO:0000313" key="2">
    <source>
        <dbReference type="EMBL" id="RKJ97337.1"/>
    </source>
</evidence>
<gene>
    <name evidence="2" type="ORF">CE154_015295</name>
</gene>
<dbReference type="AlphaFoldDB" id="A0A420KDQ6"/>
<dbReference type="CDD" id="cd08948">
    <property type="entry name" value="5beta-POR_like_SDR_a"/>
    <property type="match status" value="1"/>
</dbReference>
<reference evidence="2 3" key="1">
    <citation type="submission" date="2018-09" db="EMBL/GenBank/DDBJ databases">
        <title>Genome comparison of Alicycliphilus sp. BQ1, a polyurethanolytic bacterium, with its closest phylogenetic relatives Alicycliphilus denitrificans BC and K601, unable to attack polyurethane.</title>
        <authorList>
            <person name="Loza-Tavera H."/>
            <person name="Lozano L."/>
            <person name="Cevallos M."/>
            <person name="Maya-Lucas O."/>
            <person name="Garcia-Mena J."/>
            <person name="Hernandez J."/>
        </authorList>
    </citation>
    <scope>NUCLEOTIDE SEQUENCE [LARGE SCALE GENOMIC DNA]</scope>
    <source>
        <strain evidence="2 3">BQ1</strain>
    </source>
</reference>
<organism evidence="2 3">
    <name type="scientific">Alicycliphilus denitrificans</name>
    <dbReference type="NCBI Taxonomy" id="179636"/>
    <lineage>
        <taxon>Bacteria</taxon>
        <taxon>Pseudomonadati</taxon>
        <taxon>Pseudomonadota</taxon>
        <taxon>Betaproteobacteria</taxon>
        <taxon>Burkholderiales</taxon>
        <taxon>Comamonadaceae</taxon>
        <taxon>Alicycliphilus</taxon>
    </lineage>
</organism>
<evidence type="ECO:0000313" key="3">
    <source>
        <dbReference type="Proteomes" id="UP000216225"/>
    </source>
</evidence>
<name>A0A420KDQ6_9BURK</name>